<dbReference type="Pfam" id="PF04397">
    <property type="entry name" value="LytTR"/>
    <property type="match status" value="1"/>
</dbReference>
<dbReference type="InterPro" id="IPR001789">
    <property type="entry name" value="Sig_transdc_resp-reg_receiver"/>
</dbReference>
<dbReference type="PANTHER" id="PTHR37299:SF1">
    <property type="entry name" value="STAGE 0 SPORULATION PROTEIN A HOMOLOG"/>
    <property type="match status" value="1"/>
</dbReference>
<dbReference type="AlphaFoldDB" id="A0A918TRV8"/>
<comment type="caution">
    <text evidence="4">The sequence shown here is derived from an EMBL/GenBank/DDBJ whole genome shotgun (WGS) entry which is preliminary data.</text>
</comment>
<proteinExistence type="predicted"/>
<dbReference type="PROSITE" id="PS50110">
    <property type="entry name" value="RESPONSE_REGULATORY"/>
    <property type="match status" value="1"/>
</dbReference>
<dbReference type="Gene3D" id="3.40.50.2300">
    <property type="match status" value="1"/>
</dbReference>
<dbReference type="PROSITE" id="PS50930">
    <property type="entry name" value="HTH_LYTTR"/>
    <property type="match status" value="1"/>
</dbReference>
<name>A0A918TRV8_9BACT</name>
<dbReference type="InterPro" id="IPR007492">
    <property type="entry name" value="LytTR_DNA-bd_dom"/>
</dbReference>
<dbReference type="SMART" id="SM00448">
    <property type="entry name" value="REC"/>
    <property type="match status" value="1"/>
</dbReference>
<feature type="domain" description="HTH LytTR-type" evidence="3">
    <location>
        <begin position="136"/>
        <end position="231"/>
    </location>
</feature>
<gene>
    <name evidence="4" type="primary">algR</name>
    <name evidence="4" type="ORF">GCM10007100_30070</name>
</gene>
<dbReference type="InterPro" id="IPR011006">
    <property type="entry name" value="CheY-like_superfamily"/>
</dbReference>
<dbReference type="RefSeq" id="WP_189571590.1">
    <property type="nucleotide sequence ID" value="NZ_BMXI01000013.1"/>
</dbReference>
<feature type="domain" description="Response regulatory" evidence="2">
    <location>
        <begin position="2"/>
        <end position="114"/>
    </location>
</feature>
<dbReference type="GO" id="GO:0000156">
    <property type="term" value="F:phosphorelay response regulator activity"/>
    <property type="evidence" value="ECO:0007669"/>
    <property type="project" value="InterPro"/>
</dbReference>
<dbReference type="Gene3D" id="2.40.50.1020">
    <property type="entry name" value="LytTr DNA-binding domain"/>
    <property type="match status" value="1"/>
</dbReference>
<accession>A0A918TRV8</accession>
<keyword evidence="5" id="KW-1185">Reference proteome</keyword>
<reference evidence="4" key="2">
    <citation type="submission" date="2020-09" db="EMBL/GenBank/DDBJ databases">
        <authorList>
            <person name="Sun Q."/>
            <person name="Kim S."/>
        </authorList>
    </citation>
    <scope>NUCLEOTIDE SEQUENCE</scope>
    <source>
        <strain evidence="4">KCTC 12988</strain>
    </source>
</reference>
<evidence type="ECO:0000256" key="1">
    <source>
        <dbReference type="PROSITE-ProRule" id="PRU00169"/>
    </source>
</evidence>
<dbReference type="GO" id="GO:0003677">
    <property type="term" value="F:DNA binding"/>
    <property type="evidence" value="ECO:0007669"/>
    <property type="project" value="UniProtKB-KW"/>
</dbReference>
<dbReference type="Proteomes" id="UP000644507">
    <property type="component" value="Unassembled WGS sequence"/>
</dbReference>
<keyword evidence="1" id="KW-0597">Phosphoprotein</keyword>
<dbReference type="PANTHER" id="PTHR37299">
    <property type="entry name" value="TRANSCRIPTIONAL REGULATOR-RELATED"/>
    <property type="match status" value="1"/>
</dbReference>
<organism evidence="4 5">
    <name type="scientific">Roseibacillus persicicus</name>
    <dbReference type="NCBI Taxonomy" id="454148"/>
    <lineage>
        <taxon>Bacteria</taxon>
        <taxon>Pseudomonadati</taxon>
        <taxon>Verrucomicrobiota</taxon>
        <taxon>Verrucomicrobiia</taxon>
        <taxon>Verrucomicrobiales</taxon>
        <taxon>Verrucomicrobiaceae</taxon>
        <taxon>Roseibacillus</taxon>
    </lineage>
</organism>
<feature type="modified residue" description="4-aspartylphosphate" evidence="1">
    <location>
        <position position="53"/>
    </location>
</feature>
<dbReference type="EMBL" id="BMXI01000013">
    <property type="protein sequence ID" value="GHC60657.1"/>
    <property type="molecule type" value="Genomic_DNA"/>
</dbReference>
<evidence type="ECO:0000259" key="2">
    <source>
        <dbReference type="PROSITE" id="PS50110"/>
    </source>
</evidence>
<dbReference type="SMART" id="SM00850">
    <property type="entry name" value="LytTR"/>
    <property type="match status" value="1"/>
</dbReference>
<dbReference type="Pfam" id="PF00072">
    <property type="entry name" value="Response_reg"/>
    <property type="match status" value="1"/>
</dbReference>
<evidence type="ECO:0000313" key="4">
    <source>
        <dbReference type="EMBL" id="GHC60657.1"/>
    </source>
</evidence>
<keyword evidence="4" id="KW-0238">DNA-binding</keyword>
<reference evidence="4" key="1">
    <citation type="journal article" date="2014" name="Int. J. Syst. Evol. Microbiol.">
        <title>Complete genome sequence of Corynebacterium casei LMG S-19264T (=DSM 44701T), isolated from a smear-ripened cheese.</title>
        <authorList>
            <consortium name="US DOE Joint Genome Institute (JGI-PGF)"/>
            <person name="Walter F."/>
            <person name="Albersmeier A."/>
            <person name="Kalinowski J."/>
            <person name="Ruckert C."/>
        </authorList>
    </citation>
    <scope>NUCLEOTIDE SEQUENCE</scope>
    <source>
        <strain evidence="4">KCTC 12988</strain>
    </source>
</reference>
<sequence>MNLLIVDDERIAREGLVAQVQALLPSVTCFEADSILTSRPVLDAEGIDAVFLDLEMPGGHGITYLPELHAMKIPVVLVTGYENFGSEAFDYDVVDYLLKPFDNERLRRCIVRLSERVRSGQSSEVVLFSDQSQCWPVNVREITLVEASGSYVTIHTESGRELTLTRSLKEVSPLLSESLFVRANRSQIVRLDCLDSIKKEKGGLLVGRLPNGQSIKFSRRQAQAMRQKFRF</sequence>
<protein>
    <submittedName>
        <fullName evidence="4">DNA-binding response regulator</fullName>
    </submittedName>
</protein>
<dbReference type="InterPro" id="IPR046947">
    <property type="entry name" value="LytR-like"/>
</dbReference>
<dbReference type="SUPFAM" id="SSF52172">
    <property type="entry name" value="CheY-like"/>
    <property type="match status" value="1"/>
</dbReference>
<evidence type="ECO:0000259" key="3">
    <source>
        <dbReference type="PROSITE" id="PS50930"/>
    </source>
</evidence>
<evidence type="ECO:0000313" key="5">
    <source>
        <dbReference type="Proteomes" id="UP000644507"/>
    </source>
</evidence>